<keyword evidence="3" id="KW-1185">Reference proteome</keyword>
<dbReference type="SUPFAM" id="SSF54534">
    <property type="entry name" value="FKBP-like"/>
    <property type="match status" value="1"/>
</dbReference>
<feature type="domain" description="Transcription elongation factor GreA/GreB C-terminal" evidence="1">
    <location>
        <begin position="66"/>
        <end position="138"/>
    </location>
</feature>
<accession>A0ABS7UYC3</accession>
<keyword evidence="2" id="KW-0648">Protein biosynthesis</keyword>
<dbReference type="InterPro" id="IPR023459">
    <property type="entry name" value="Tscrpt_elong_fac_GreA/B_fam"/>
</dbReference>
<proteinExistence type="predicted"/>
<name>A0ABS7UYC3_9BACI</name>
<evidence type="ECO:0000259" key="1">
    <source>
        <dbReference type="Pfam" id="PF01272"/>
    </source>
</evidence>
<dbReference type="InterPro" id="IPR036953">
    <property type="entry name" value="GreA/GreB_C_sf"/>
</dbReference>
<dbReference type="EMBL" id="JAIQUM010000101">
    <property type="protein sequence ID" value="MBZ5753320.1"/>
    <property type="molecule type" value="Genomic_DNA"/>
</dbReference>
<dbReference type="PANTHER" id="PTHR30437">
    <property type="entry name" value="TRANSCRIPTION ELONGATION FACTOR GREA"/>
    <property type="match status" value="1"/>
</dbReference>
<evidence type="ECO:0000313" key="2">
    <source>
        <dbReference type="EMBL" id="MBZ5753320.1"/>
    </source>
</evidence>
<dbReference type="GO" id="GO:0003746">
    <property type="term" value="F:translation elongation factor activity"/>
    <property type="evidence" value="ECO:0007669"/>
    <property type="project" value="UniProtKB-KW"/>
</dbReference>
<dbReference type="Pfam" id="PF01272">
    <property type="entry name" value="GreA_GreB"/>
    <property type="match status" value="1"/>
</dbReference>
<dbReference type="Proteomes" id="UP001165287">
    <property type="component" value="Unassembled WGS sequence"/>
</dbReference>
<evidence type="ECO:0000313" key="3">
    <source>
        <dbReference type="Proteomes" id="UP001165287"/>
    </source>
</evidence>
<keyword evidence="2" id="KW-0251">Elongation factor</keyword>
<dbReference type="RefSeq" id="WP_224141748.1">
    <property type="nucleotide sequence ID" value="NZ_JAIQUM010000101.1"/>
</dbReference>
<sequence>MSHKVELSLKETLLNQLVFLEENVTEIIGSYFSSNRNKYKEFLNTYSTEVQDFLSTTDERSESSPTKAFIGTKVVLKYEDEDETDDYTICMPENSDPDKGFISFLSPVGSQLLLRSSGEIMNLITPGGEFKVTIKAINFDPIQS</sequence>
<dbReference type="Gene3D" id="3.10.50.30">
    <property type="entry name" value="Transcription elongation factor, GreA/GreB, C-terminal domain"/>
    <property type="match status" value="1"/>
</dbReference>
<comment type="caution">
    <text evidence="2">The sequence shown here is derived from an EMBL/GenBank/DDBJ whole genome shotgun (WGS) entry which is preliminary data.</text>
</comment>
<gene>
    <name evidence="2" type="ORF">K9V48_24615</name>
</gene>
<dbReference type="PANTHER" id="PTHR30437:SF4">
    <property type="entry name" value="TRANSCRIPTION ELONGATION FACTOR GREA"/>
    <property type="match status" value="1"/>
</dbReference>
<reference evidence="2" key="1">
    <citation type="submission" date="2024-05" db="EMBL/GenBank/DDBJ databases">
        <title>Metabacillus sp. nov., isolated from the rhizosphere soil of tomato plants.</title>
        <authorList>
            <person name="Ma R."/>
        </authorList>
    </citation>
    <scope>NUCLEOTIDE SEQUENCE</scope>
    <source>
        <strain evidence="2">DBTR6</strain>
    </source>
</reference>
<dbReference type="InterPro" id="IPR001437">
    <property type="entry name" value="Tscrpt_elong_fac_GreA/B_C"/>
</dbReference>
<organism evidence="2 3">
    <name type="scientific">Metabacillus rhizolycopersici</name>
    <dbReference type="NCBI Taxonomy" id="2875709"/>
    <lineage>
        <taxon>Bacteria</taxon>
        <taxon>Bacillati</taxon>
        <taxon>Bacillota</taxon>
        <taxon>Bacilli</taxon>
        <taxon>Bacillales</taxon>
        <taxon>Bacillaceae</taxon>
        <taxon>Metabacillus</taxon>
    </lineage>
</organism>
<protein>
    <submittedName>
        <fullName evidence="2">GreA/GreB family elongation factor</fullName>
    </submittedName>
</protein>